<proteinExistence type="predicted"/>
<name>A0A7X1FTT6_9SPHN</name>
<keyword evidence="2 4" id="KW-0479">Metal-binding</keyword>
<reference evidence="7 8" key="1">
    <citation type="submission" date="2020-08" db="EMBL/GenBank/DDBJ databases">
        <title>The genome sequence of type strain Novosphingobium flavum NBRC 111647.</title>
        <authorList>
            <person name="Liu Y."/>
        </authorList>
    </citation>
    <scope>NUCLEOTIDE SEQUENCE [LARGE SCALE GENOMIC DNA]</scope>
    <source>
        <strain evidence="7 8">NBRC 111647</strain>
    </source>
</reference>
<dbReference type="Proteomes" id="UP000566813">
    <property type="component" value="Unassembled WGS sequence"/>
</dbReference>
<protein>
    <submittedName>
        <fullName evidence="7">Cytochrome c</fullName>
    </submittedName>
</protein>
<organism evidence="7 8">
    <name type="scientific">Novosphingobium flavum</name>
    <dbReference type="NCBI Taxonomy" id="1778672"/>
    <lineage>
        <taxon>Bacteria</taxon>
        <taxon>Pseudomonadati</taxon>
        <taxon>Pseudomonadota</taxon>
        <taxon>Alphaproteobacteria</taxon>
        <taxon>Sphingomonadales</taxon>
        <taxon>Sphingomonadaceae</taxon>
        <taxon>Novosphingobium</taxon>
    </lineage>
</organism>
<dbReference type="PROSITE" id="PS51007">
    <property type="entry name" value="CYTC"/>
    <property type="match status" value="1"/>
</dbReference>
<dbReference type="InterPro" id="IPR036909">
    <property type="entry name" value="Cyt_c-like_dom_sf"/>
</dbReference>
<evidence type="ECO:0000256" key="2">
    <source>
        <dbReference type="ARBA" id="ARBA00022723"/>
    </source>
</evidence>
<feature type="signal peptide" evidence="5">
    <location>
        <begin position="1"/>
        <end position="27"/>
    </location>
</feature>
<keyword evidence="8" id="KW-1185">Reference proteome</keyword>
<dbReference type="Pfam" id="PF13442">
    <property type="entry name" value="Cytochrome_CBB3"/>
    <property type="match status" value="1"/>
</dbReference>
<keyword evidence="1 4" id="KW-0349">Heme</keyword>
<gene>
    <name evidence="7" type="ORF">H7F51_15120</name>
</gene>
<dbReference type="Gene3D" id="1.10.760.10">
    <property type="entry name" value="Cytochrome c-like domain"/>
    <property type="match status" value="1"/>
</dbReference>
<keyword evidence="5" id="KW-0732">Signal</keyword>
<dbReference type="GO" id="GO:0020037">
    <property type="term" value="F:heme binding"/>
    <property type="evidence" value="ECO:0007669"/>
    <property type="project" value="InterPro"/>
</dbReference>
<feature type="chain" id="PRO_5030658293" evidence="5">
    <location>
        <begin position="28"/>
        <end position="146"/>
    </location>
</feature>
<accession>A0A7X1FTT6</accession>
<dbReference type="GO" id="GO:0046872">
    <property type="term" value="F:metal ion binding"/>
    <property type="evidence" value="ECO:0007669"/>
    <property type="project" value="UniProtKB-KW"/>
</dbReference>
<keyword evidence="3 4" id="KW-0408">Iron</keyword>
<evidence type="ECO:0000256" key="3">
    <source>
        <dbReference type="ARBA" id="ARBA00023004"/>
    </source>
</evidence>
<evidence type="ECO:0000313" key="8">
    <source>
        <dbReference type="Proteomes" id="UP000566813"/>
    </source>
</evidence>
<comment type="caution">
    <text evidence="7">The sequence shown here is derived from an EMBL/GenBank/DDBJ whole genome shotgun (WGS) entry which is preliminary data.</text>
</comment>
<dbReference type="EMBL" id="JACLAW010000012">
    <property type="protein sequence ID" value="MBC2666848.1"/>
    <property type="molecule type" value="Genomic_DNA"/>
</dbReference>
<evidence type="ECO:0000313" key="7">
    <source>
        <dbReference type="EMBL" id="MBC2666848.1"/>
    </source>
</evidence>
<dbReference type="RefSeq" id="WP_185665142.1">
    <property type="nucleotide sequence ID" value="NZ_JACLAW010000012.1"/>
</dbReference>
<dbReference type="SUPFAM" id="SSF46626">
    <property type="entry name" value="Cytochrome c"/>
    <property type="match status" value="1"/>
</dbReference>
<evidence type="ECO:0000256" key="5">
    <source>
        <dbReference type="SAM" id="SignalP"/>
    </source>
</evidence>
<dbReference type="InterPro" id="IPR009056">
    <property type="entry name" value="Cyt_c-like_dom"/>
</dbReference>
<evidence type="ECO:0000256" key="1">
    <source>
        <dbReference type="ARBA" id="ARBA00022617"/>
    </source>
</evidence>
<sequence>MKRTSLGLALGLGFLALAAAGAGAALAAAAQPAPRLLYSESQAAEGARVYGMRCAMCHGRQLEGTLETPALTGKFVANWAGRPVGDLYDYLGRAMPQFAPGSLPPEEDAKVIAYILKANGYRPGGAPLPADSAALGRIDLPAPGAP</sequence>
<evidence type="ECO:0000259" key="6">
    <source>
        <dbReference type="PROSITE" id="PS51007"/>
    </source>
</evidence>
<feature type="domain" description="Cytochrome c" evidence="6">
    <location>
        <begin position="41"/>
        <end position="119"/>
    </location>
</feature>
<dbReference type="GO" id="GO:0009055">
    <property type="term" value="F:electron transfer activity"/>
    <property type="evidence" value="ECO:0007669"/>
    <property type="project" value="InterPro"/>
</dbReference>
<evidence type="ECO:0000256" key="4">
    <source>
        <dbReference type="PROSITE-ProRule" id="PRU00433"/>
    </source>
</evidence>
<dbReference type="AlphaFoldDB" id="A0A7X1FTT6"/>